<gene>
    <name evidence="2" type="ORF">NOCA270147</name>
</gene>
<dbReference type="AlphaFoldDB" id="A0A2P2CE26"/>
<proteinExistence type="predicted"/>
<reference evidence="2" key="1">
    <citation type="submission" date="2015-08" db="EMBL/GenBank/DDBJ databases">
        <authorList>
            <person name="Babu N.S."/>
            <person name="Beckwith C.J."/>
            <person name="Beseler K.G."/>
            <person name="Brison A."/>
            <person name="Carone J.V."/>
            <person name="Caskin T.P."/>
            <person name="Diamond M."/>
            <person name="Durham M.E."/>
            <person name="Foxe J.M."/>
            <person name="Go M."/>
            <person name="Henderson B.A."/>
            <person name="Jones I.B."/>
            <person name="McGettigan J.A."/>
            <person name="Micheletti S.J."/>
            <person name="Nasrallah M.E."/>
            <person name="Ortiz D."/>
            <person name="Piller C.R."/>
            <person name="Privatt S.R."/>
            <person name="Schneider S.L."/>
            <person name="Sharp S."/>
            <person name="Smith T.C."/>
            <person name="Stanton J.D."/>
            <person name="Ullery H.E."/>
            <person name="Wilson R.J."/>
            <person name="Serrano M.G."/>
            <person name="Buck G."/>
            <person name="Lee V."/>
            <person name="Wang Y."/>
            <person name="Carvalho R."/>
            <person name="Voegtly L."/>
            <person name="Shi R."/>
            <person name="Duckworth R."/>
            <person name="Johnson A."/>
            <person name="Loviza R."/>
            <person name="Walstead R."/>
            <person name="Shah Z."/>
            <person name="Kiflezghi M."/>
            <person name="Wade K."/>
            <person name="Ball S.L."/>
            <person name="Bradley K.W."/>
            <person name="Asai D.J."/>
            <person name="Bowman C.A."/>
            <person name="Russell D.A."/>
            <person name="Pope W.H."/>
            <person name="Jacobs-Sera D."/>
            <person name="Hendrix R.W."/>
            <person name="Hatfull G.F."/>
        </authorList>
    </citation>
    <scope>NUCLEOTIDE SEQUENCE</scope>
</reference>
<dbReference type="InterPro" id="IPR021454">
    <property type="entry name" value="DUF3105"/>
</dbReference>
<evidence type="ECO:0000256" key="1">
    <source>
        <dbReference type="SAM" id="Phobius"/>
    </source>
</evidence>
<feature type="transmembrane region" description="Helical" evidence="1">
    <location>
        <begin position="20"/>
        <end position="41"/>
    </location>
</feature>
<dbReference type="EMBL" id="CZKA01000067">
    <property type="protein sequence ID" value="CUR60230.1"/>
    <property type="molecule type" value="Genomic_DNA"/>
</dbReference>
<evidence type="ECO:0008006" key="3">
    <source>
        <dbReference type="Google" id="ProtNLM"/>
    </source>
</evidence>
<organism evidence="2">
    <name type="scientific">metagenome</name>
    <dbReference type="NCBI Taxonomy" id="256318"/>
    <lineage>
        <taxon>unclassified sequences</taxon>
        <taxon>metagenomes</taxon>
    </lineage>
</organism>
<keyword evidence="1" id="KW-0812">Transmembrane</keyword>
<sequence>MSDLFEFGPSPEERRRTAQIAFALLTALILVGLTVAVPLSLQEERDARAAAGPVDLDDVKIFRGIPRNHTDGAVDYGQVPPVGGPHNPRWLACGAFTSPVPNENAVHDLEHGTVWITYRPGLAASKVAELTALLPDDGLISPYDDLPAPVVVTVWGRQLALTGADDPRLPLFLEAYGSGQTAPEPLASCGGGLTEDDLTIDV</sequence>
<keyword evidence="1" id="KW-1133">Transmembrane helix</keyword>
<dbReference type="Pfam" id="PF11303">
    <property type="entry name" value="DUF3105"/>
    <property type="match status" value="1"/>
</dbReference>
<protein>
    <recommendedName>
        <fullName evidence="3">DUF3105 domain-containing protein</fullName>
    </recommendedName>
</protein>
<keyword evidence="1" id="KW-0472">Membrane</keyword>
<name>A0A2P2CE26_9ZZZZ</name>
<accession>A0A2P2CE26</accession>
<evidence type="ECO:0000313" key="2">
    <source>
        <dbReference type="EMBL" id="CUR60230.1"/>
    </source>
</evidence>